<proteinExistence type="predicted"/>
<keyword evidence="1" id="KW-0732">Signal</keyword>
<protein>
    <submittedName>
        <fullName evidence="3">Aste57867_41 protein</fullName>
    </submittedName>
</protein>
<reference evidence="2" key="2">
    <citation type="submission" date="2019-06" db="EMBL/GenBank/DDBJ databases">
        <title>Genomics analysis of Aphanomyces spp. identifies a new class of oomycete effector associated with host adaptation.</title>
        <authorList>
            <person name="Gaulin E."/>
        </authorList>
    </citation>
    <scope>NUCLEOTIDE SEQUENCE</scope>
    <source>
        <strain evidence="2">CBS 578.67</strain>
    </source>
</reference>
<feature type="chain" id="PRO_5036115847" evidence="1">
    <location>
        <begin position="20"/>
        <end position="299"/>
    </location>
</feature>
<organism evidence="3 4">
    <name type="scientific">Aphanomyces stellatus</name>
    <dbReference type="NCBI Taxonomy" id="120398"/>
    <lineage>
        <taxon>Eukaryota</taxon>
        <taxon>Sar</taxon>
        <taxon>Stramenopiles</taxon>
        <taxon>Oomycota</taxon>
        <taxon>Saprolegniomycetes</taxon>
        <taxon>Saprolegniales</taxon>
        <taxon>Verrucalvaceae</taxon>
        <taxon>Aphanomyces</taxon>
    </lineage>
</organism>
<feature type="signal peptide" evidence="1">
    <location>
        <begin position="1"/>
        <end position="19"/>
    </location>
</feature>
<dbReference type="OrthoDB" id="166809at2759"/>
<dbReference type="AlphaFoldDB" id="A0A485K2T6"/>
<dbReference type="EMBL" id="VJMH01000002">
    <property type="protein sequence ID" value="KAF0720762.1"/>
    <property type="molecule type" value="Genomic_DNA"/>
</dbReference>
<dbReference type="Proteomes" id="UP000332933">
    <property type="component" value="Unassembled WGS sequence"/>
</dbReference>
<name>A0A485K2T6_9STRA</name>
<sequence>MAARIQRAVLLLALTSALGEEPTSTPITIKQRKTRVIREPVPIRGPSNFKGGVLADKLTRTSPVNRWYNFDGESGDFSMWYFQNITHKSQTKKNLLGMWKGYEGDHQKNVYRSIIFDDGDICRANPERRYAVVVELSRKDYSSVHDYFESFDLVPGDPCTFKTKINFHAKEPMMQLPPAVNGLVEGIVQWWEDPNSPHLLCREVKCEYGVASAKIDEAVRQIDGLKAQLKDLLRASNHNDALGGLLQSSSSIVTAANEIMSHSMHVYDQLTLFQSLAPPNCPTPDPTIIASDDDDDATI</sequence>
<accession>A0A485K2T6</accession>
<keyword evidence="4" id="KW-1185">Reference proteome</keyword>
<evidence type="ECO:0000313" key="3">
    <source>
        <dbReference type="EMBL" id="VFT77267.1"/>
    </source>
</evidence>
<reference evidence="3 4" key="1">
    <citation type="submission" date="2019-03" db="EMBL/GenBank/DDBJ databases">
        <authorList>
            <person name="Gaulin E."/>
            <person name="Dumas B."/>
        </authorList>
    </citation>
    <scope>NUCLEOTIDE SEQUENCE [LARGE SCALE GENOMIC DNA]</scope>
    <source>
        <strain evidence="3">CBS 568.67</strain>
    </source>
</reference>
<evidence type="ECO:0000313" key="2">
    <source>
        <dbReference type="EMBL" id="KAF0720762.1"/>
    </source>
</evidence>
<evidence type="ECO:0000256" key="1">
    <source>
        <dbReference type="SAM" id="SignalP"/>
    </source>
</evidence>
<gene>
    <name evidence="3" type="primary">Aste57867_41</name>
    <name evidence="2" type="ORF">As57867_000041</name>
    <name evidence="3" type="ORF">ASTE57867_41</name>
</gene>
<dbReference type="EMBL" id="CAADRA010000002">
    <property type="protein sequence ID" value="VFT77267.1"/>
    <property type="molecule type" value="Genomic_DNA"/>
</dbReference>
<evidence type="ECO:0000313" key="4">
    <source>
        <dbReference type="Proteomes" id="UP000332933"/>
    </source>
</evidence>